<dbReference type="PROSITE" id="PS00903">
    <property type="entry name" value="CYT_DCMP_DEAMINASES_1"/>
    <property type="match status" value="1"/>
</dbReference>
<dbReference type="EC" id="3.5.4.26" evidence="6"/>
<keyword evidence="13 18" id="KW-0560">Oxidoreductase</keyword>
<dbReference type="AlphaFoldDB" id="A0A3A5MEG0"/>
<evidence type="ECO:0000256" key="7">
    <source>
        <dbReference type="ARBA" id="ARBA00013173"/>
    </source>
</evidence>
<comment type="function">
    <text evidence="1">Converts 2,5-diamino-6-(ribosylamino)-4(3h)-pyrimidinone 5'-phosphate into 5-amino-6-(ribosylamino)-2,4(1h,3h)-pyrimidinedione 5'-phosphate.</text>
</comment>
<keyword evidence="10" id="KW-0479">Metal-binding</keyword>
<keyword evidence="18" id="KW-0378">Hydrolase</keyword>
<organism evidence="18 19">
    <name type="scientific">Cryobacterium melibiosiphilum</name>
    <dbReference type="NCBI Taxonomy" id="995039"/>
    <lineage>
        <taxon>Bacteria</taxon>
        <taxon>Bacillati</taxon>
        <taxon>Actinomycetota</taxon>
        <taxon>Actinomycetes</taxon>
        <taxon>Micrococcales</taxon>
        <taxon>Microbacteriaceae</taxon>
        <taxon>Cryobacterium</taxon>
    </lineage>
</organism>
<dbReference type="SUPFAM" id="SSF53927">
    <property type="entry name" value="Cytidine deaminase-like"/>
    <property type="match status" value="1"/>
</dbReference>
<evidence type="ECO:0000256" key="12">
    <source>
        <dbReference type="ARBA" id="ARBA00022857"/>
    </source>
</evidence>
<accession>A0A3A5MEG0</accession>
<evidence type="ECO:0000256" key="8">
    <source>
        <dbReference type="ARBA" id="ARBA00019930"/>
    </source>
</evidence>
<evidence type="ECO:0000256" key="5">
    <source>
        <dbReference type="ARBA" id="ARBA00007417"/>
    </source>
</evidence>
<dbReference type="InterPro" id="IPR016193">
    <property type="entry name" value="Cytidine_deaminase-like"/>
</dbReference>
<evidence type="ECO:0000256" key="13">
    <source>
        <dbReference type="ARBA" id="ARBA00023002"/>
    </source>
</evidence>
<keyword evidence="9" id="KW-0686">Riboflavin biosynthesis</keyword>
<comment type="catalytic activity">
    <reaction evidence="15">
        <text>5-amino-6-(5-phospho-D-ribitylamino)uracil + NADP(+) = 5-amino-6-(5-phospho-D-ribosylamino)uracil + NADPH + H(+)</text>
        <dbReference type="Rhea" id="RHEA:17845"/>
        <dbReference type="ChEBI" id="CHEBI:15378"/>
        <dbReference type="ChEBI" id="CHEBI:57783"/>
        <dbReference type="ChEBI" id="CHEBI:58349"/>
        <dbReference type="ChEBI" id="CHEBI:58421"/>
        <dbReference type="ChEBI" id="CHEBI:58453"/>
        <dbReference type="EC" id="1.1.1.193"/>
    </reaction>
</comment>
<evidence type="ECO:0000256" key="4">
    <source>
        <dbReference type="ARBA" id="ARBA00005259"/>
    </source>
</evidence>
<evidence type="ECO:0000256" key="1">
    <source>
        <dbReference type="ARBA" id="ARBA00002151"/>
    </source>
</evidence>
<dbReference type="Gene3D" id="3.40.430.10">
    <property type="entry name" value="Dihydrofolate Reductase, subunit A"/>
    <property type="match status" value="1"/>
</dbReference>
<protein>
    <recommendedName>
        <fullName evidence="8">Riboflavin biosynthesis protein RibD</fullName>
        <ecNumber evidence="7">1.1.1.193</ecNumber>
        <ecNumber evidence="6">3.5.4.26</ecNumber>
    </recommendedName>
</protein>
<name>A0A3A5MEG0_9MICO</name>
<sequence>MRRAFALAANGPATGVNPRVGCVLLRADGTLLAEGWHRGAGTPHAEVDALRNLVAQHGPDAARGATAVVTLEPCNHTGRTGPCAQALIDAGVARVVYAVADPGRHSSGGAKTLRAADIDVRGGLLEADGTAFLGDWLVAARLGRPFVTVKWAASLDGRAAASDGTSQWITGTPARLDVHRRRAAADAILVGTGTVLADDPALTAR</sequence>
<dbReference type="InterPro" id="IPR002734">
    <property type="entry name" value="RibDG_C"/>
</dbReference>
<dbReference type="InterPro" id="IPR016192">
    <property type="entry name" value="APOBEC/CMP_deaminase_Zn-bd"/>
</dbReference>
<dbReference type="UniPathway" id="UPA00275">
    <property type="reaction ID" value="UER00401"/>
</dbReference>
<keyword evidence="12" id="KW-0521">NADP</keyword>
<comment type="pathway">
    <text evidence="3">Cofactor biosynthesis; riboflavin biosynthesis; 5-amino-6-(D-ribitylamino)uracil from GTP: step 3/4.</text>
</comment>
<evidence type="ECO:0000256" key="16">
    <source>
        <dbReference type="ARBA" id="ARBA00049886"/>
    </source>
</evidence>
<feature type="domain" description="CMP/dCMP-type deaminase" evidence="17">
    <location>
        <begin position="1"/>
        <end position="110"/>
    </location>
</feature>
<dbReference type="NCBIfam" id="TIGR00326">
    <property type="entry name" value="eubact_ribD"/>
    <property type="match status" value="1"/>
</dbReference>
<evidence type="ECO:0000256" key="2">
    <source>
        <dbReference type="ARBA" id="ARBA00004882"/>
    </source>
</evidence>
<comment type="similarity">
    <text evidence="4">In the N-terminal section; belongs to the cytidine and deoxycytidylate deaminase family.</text>
</comment>
<evidence type="ECO:0000313" key="18">
    <source>
        <dbReference type="EMBL" id="RJT87842.1"/>
    </source>
</evidence>
<dbReference type="InterPro" id="IPR024072">
    <property type="entry name" value="DHFR-like_dom_sf"/>
</dbReference>
<dbReference type="InterPro" id="IPR004794">
    <property type="entry name" value="Eubact_RibD"/>
</dbReference>
<comment type="similarity">
    <text evidence="5">In the C-terminal section; belongs to the HTP reductase family.</text>
</comment>
<gene>
    <name evidence="18" type="primary">ribD</name>
    <name evidence="18" type="ORF">D6T64_12845</name>
</gene>
<proteinExistence type="inferred from homology"/>
<evidence type="ECO:0000256" key="15">
    <source>
        <dbReference type="ARBA" id="ARBA00049861"/>
    </source>
</evidence>
<evidence type="ECO:0000259" key="17">
    <source>
        <dbReference type="PROSITE" id="PS51747"/>
    </source>
</evidence>
<dbReference type="PANTHER" id="PTHR38011:SF7">
    <property type="entry name" value="2,5-DIAMINO-6-RIBOSYLAMINO-4(3H)-PYRIMIDINONE 5'-PHOSPHATE REDUCTASE"/>
    <property type="match status" value="1"/>
</dbReference>
<dbReference type="SUPFAM" id="SSF53597">
    <property type="entry name" value="Dihydrofolate reductase-like"/>
    <property type="match status" value="1"/>
</dbReference>
<comment type="catalytic activity">
    <reaction evidence="16">
        <text>2,5-diamino-6-hydroxy-4-(5-phosphoribosylamino)-pyrimidine + H2O + H(+) = 5-amino-6-(5-phospho-D-ribosylamino)uracil + NH4(+)</text>
        <dbReference type="Rhea" id="RHEA:21868"/>
        <dbReference type="ChEBI" id="CHEBI:15377"/>
        <dbReference type="ChEBI" id="CHEBI:15378"/>
        <dbReference type="ChEBI" id="CHEBI:28938"/>
        <dbReference type="ChEBI" id="CHEBI:58453"/>
        <dbReference type="ChEBI" id="CHEBI:58614"/>
        <dbReference type="EC" id="3.5.4.26"/>
    </reaction>
</comment>
<dbReference type="Pfam" id="PF00383">
    <property type="entry name" value="dCMP_cyt_deam_1"/>
    <property type="match status" value="1"/>
</dbReference>
<keyword evidence="14" id="KW-0511">Multifunctional enzyme</keyword>
<evidence type="ECO:0000256" key="14">
    <source>
        <dbReference type="ARBA" id="ARBA00023268"/>
    </source>
</evidence>
<evidence type="ECO:0000256" key="10">
    <source>
        <dbReference type="ARBA" id="ARBA00022723"/>
    </source>
</evidence>
<dbReference type="Gene3D" id="3.40.140.10">
    <property type="entry name" value="Cytidine Deaminase, domain 2"/>
    <property type="match status" value="1"/>
</dbReference>
<feature type="non-terminal residue" evidence="18">
    <location>
        <position position="205"/>
    </location>
</feature>
<evidence type="ECO:0000256" key="11">
    <source>
        <dbReference type="ARBA" id="ARBA00022833"/>
    </source>
</evidence>
<dbReference type="EC" id="1.1.1.193" evidence="7"/>
<reference evidence="18 19" key="1">
    <citation type="submission" date="2018-09" db="EMBL/GenBank/DDBJ databases">
        <title>Novel species of Cryobacterium.</title>
        <authorList>
            <person name="Liu Q."/>
            <person name="Xin Y.-H."/>
        </authorList>
    </citation>
    <scope>NUCLEOTIDE SEQUENCE [LARGE SCALE GENOMIC DNA]</scope>
    <source>
        <strain evidence="18 19">Hh39</strain>
    </source>
</reference>
<comment type="caution">
    <text evidence="18">The sequence shown here is derived from an EMBL/GenBank/DDBJ whole genome shotgun (WGS) entry which is preliminary data.</text>
</comment>
<evidence type="ECO:0000256" key="3">
    <source>
        <dbReference type="ARBA" id="ARBA00004910"/>
    </source>
</evidence>
<keyword evidence="19" id="KW-1185">Reference proteome</keyword>
<dbReference type="PROSITE" id="PS51747">
    <property type="entry name" value="CYT_DCMP_DEAMINASES_2"/>
    <property type="match status" value="1"/>
</dbReference>
<dbReference type="GO" id="GO:0009231">
    <property type="term" value="P:riboflavin biosynthetic process"/>
    <property type="evidence" value="ECO:0007669"/>
    <property type="project" value="UniProtKB-UniPathway"/>
</dbReference>
<dbReference type="InterPro" id="IPR050765">
    <property type="entry name" value="Riboflavin_Biosynth_HTPR"/>
</dbReference>
<dbReference type="GO" id="GO:0008270">
    <property type="term" value="F:zinc ion binding"/>
    <property type="evidence" value="ECO:0007669"/>
    <property type="project" value="InterPro"/>
</dbReference>
<dbReference type="Pfam" id="PF01872">
    <property type="entry name" value="RibD_C"/>
    <property type="match status" value="1"/>
</dbReference>
<dbReference type="OrthoDB" id="9800865at2"/>
<evidence type="ECO:0000256" key="9">
    <source>
        <dbReference type="ARBA" id="ARBA00022619"/>
    </source>
</evidence>
<dbReference type="InterPro" id="IPR002125">
    <property type="entry name" value="CMP_dCMP_dom"/>
</dbReference>
<dbReference type="EMBL" id="QZVS01000087">
    <property type="protein sequence ID" value="RJT87842.1"/>
    <property type="molecule type" value="Genomic_DNA"/>
</dbReference>
<evidence type="ECO:0000313" key="19">
    <source>
        <dbReference type="Proteomes" id="UP000272015"/>
    </source>
</evidence>
<dbReference type="Proteomes" id="UP000272015">
    <property type="component" value="Unassembled WGS sequence"/>
</dbReference>
<comment type="pathway">
    <text evidence="2">Cofactor biosynthesis; riboflavin biosynthesis; 5-amino-6-(D-ribitylamino)uracil from GTP: step 2/4.</text>
</comment>
<dbReference type="GO" id="GO:0008835">
    <property type="term" value="F:diaminohydroxyphosphoribosylaminopyrimidine deaminase activity"/>
    <property type="evidence" value="ECO:0007669"/>
    <property type="project" value="UniProtKB-EC"/>
</dbReference>
<dbReference type="CDD" id="cd01284">
    <property type="entry name" value="Riboflavin_deaminase-reductase"/>
    <property type="match status" value="1"/>
</dbReference>
<dbReference type="PANTHER" id="PTHR38011">
    <property type="entry name" value="DIHYDROFOLATE REDUCTASE FAMILY PROTEIN (AFU_ORTHOLOGUE AFUA_8G06820)"/>
    <property type="match status" value="1"/>
</dbReference>
<dbReference type="GO" id="GO:0008703">
    <property type="term" value="F:5-amino-6-(5-phosphoribosylamino)uracil reductase activity"/>
    <property type="evidence" value="ECO:0007669"/>
    <property type="project" value="UniProtKB-EC"/>
</dbReference>
<keyword evidence="11" id="KW-0862">Zinc</keyword>
<evidence type="ECO:0000256" key="6">
    <source>
        <dbReference type="ARBA" id="ARBA00012766"/>
    </source>
</evidence>